<dbReference type="AlphaFoldDB" id="A0A918G3R5"/>
<proteinExistence type="predicted"/>
<keyword evidence="3" id="KW-1185">Reference proteome</keyword>
<gene>
    <name evidence="2" type="ORF">GCM10010238_02590</name>
</gene>
<evidence type="ECO:0000313" key="2">
    <source>
        <dbReference type="EMBL" id="GGS17977.1"/>
    </source>
</evidence>
<comment type="caution">
    <text evidence="2">The sequence shown here is derived from an EMBL/GenBank/DDBJ whole genome shotgun (WGS) entry which is preliminary data.</text>
</comment>
<dbReference type="Proteomes" id="UP000653493">
    <property type="component" value="Unassembled WGS sequence"/>
</dbReference>
<name>A0A918G3R5_STRGD</name>
<organism evidence="2 3">
    <name type="scientific">Streptomyces griseoviridis</name>
    <dbReference type="NCBI Taxonomy" id="45398"/>
    <lineage>
        <taxon>Bacteria</taxon>
        <taxon>Bacillati</taxon>
        <taxon>Actinomycetota</taxon>
        <taxon>Actinomycetes</taxon>
        <taxon>Kitasatosporales</taxon>
        <taxon>Streptomycetaceae</taxon>
        <taxon>Streptomyces</taxon>
    </lineage>
</organism>
<reference evidence="2" key="1">
    <citation type="journal article" date="2014" name="Int. J. Syst. Evol. Microbiol.">
        <title>Complete genome sequence of Corynebacterium casei LMG S-19264T (=DSM 44701T), isolated from a smear-ripened cheese.</title>
        <authorList>
            <consortium name="US DOE Joint Genome Institute (JGI-PGF)"/>
            <person name="Walter F."/>
            <person name="Albersmeier A."/>
            <person name="Kalinowski J."/>
            <person name="Ruckert C."/>
        </authorList>
    </citation>
    <scope>NUCLEOTIDE SEQUENCE</scope>
    <source>
        <strain evidence="2">JCM 4234</strain>
    </source>
</reference>
<protein>
    <submittedName>
        <fullName evidence="2">Uncharacterized protein</fullName>
    </submittedName>
</protein>
<evidence type="ECO:0000256" key="1">
    <source>
        <dbReference type="SAM" id="MobiDB-lite"/>
    </source>
</evidence>
<sequence>MHRPSAVLARQEPDARQRLHVRLYETLHIGLDLSTTRRDLGHAASGRVRAEQLQARHLPLLGSESTNADEVPDVSARGFEGVKTG</sequence>
<dbReference type="EMBL" id="BMSL01000001">
    <property type="protein sequence ID" value="GGS17977.1"/>
    <property type="molecule type" value="Genomic_DNA"/>
</dbReference>
<reference evidence="2" key="2">
    <citation type="submission" date="2020-09" db="EMBL/GenBank/DDBJ databases">
        <authorList>
            <person name="Sun Q."/>
            <person name="Ohkuma M."/>
        </authorList>
    </citation>
    <scope>NUCLEOTIDE SEQUENCE</scope>
    <source>
        <strain evidence="2">JCM 4234</strain>
    </source>
</reference>
<evidence type="ECO:0000313" key="3">
    <source>
        <dbReference type="Proteomes" id="UP000653493"/>
    </source>
</evidence>
<feature type="region of interest" description="Disordered" evidence="1">
    <location>
        <begin position="60"/>
        <end position="85"/>
    </location>
</feature>
<accession>A0A918G3R5</accession>